<accession>A0A1F4Z695</accession>
<reference evidence="5 6" key="1">
    <citation type="journal article" date="2016" name="Nat. Commun.">
        <title>Thousands of microbial genomes shed light on interconnected biogeochemical processes in an aquifer system.</title>
        <authorList>
            <person name="Anantharaman K."/>
            <person name="Brown C.T."/>
            <person name="Hug L.A."/>
            <person name="Sharon I."/>
            <person name="Castelle C.J."/>
            <person name="Probst A.J."/>
            <person name="Thomas B.C."/>
            <person name="Singh A."/>
            <person name="Wilkins M.J."/>
            <person name="Karaoz U."/>
            <person name="Brodie E.L."/>
            <person name="Williams K.H."/>
            <person name="Hubbard S.S."/>
            <person name="Banfield J.F."/>
        </authorList>
    </citation>
    <scope>NUCLEOTIDE SEQUENCE [LARGE SCALE GENOMIC DNA]</scope>
</reference>
<organism evidence="5 6">
    <name type="scientific">Candidatus Amesbacteria bacterium RIFCSPLOWO2_01_FULL_47_33</name>
    <dbReference type="NCBI Taxonomy" id="1797258"/>
    <lineage>
        <taxon>Bacteria</taxon>
        <taxon>Candidatus Amesiibacteriota</taxon>
    </lineage>
</organism>
<evidence type="ECO:0000256" key="3">
    <source>
        <dbReference type="SAM" id="Phobius"/>
    </source>
</evidence>
<dbReference type="InterPro" id="IPR008972">
    <property type="entry name" value="Cupredoxin"/>
</dbReference>
<evidence type="ECO:0000259" key="4">
    <source>
        <dbReference type="Pfam" id="PF00127"/>
    </source>
</evidence>
<dbReference type="SUPFAM" id="SSF49503">
    <property type="entry name" value="Cupredoxins"/>
    <property type="match status" value="1"/>
</dbReference>
<dbReference type="GO" id="GO:0009055">
    <property type="term" value="F:electron transfer activity"/>
    <property type="evidence" value="ECO:0007669"/>
    <property type="project" value="InterPro"/>
</dbReference>
<dbReference type="AlphaFoldDB" id="A0A1F4Z695"/>
<dbReference type="EMBL" id="MEXM01000004">
    <property type="protein sequence ID" value="OGD01859.1"/>
    <property type="molecule type" value="Genomic_DNA"/>
</dbReference>
<feature type="transmembrane region" description="Helical" evidence="3">
    <location>
        <begin position="12"/>
        <end position="31"/>
    </location>
</feature>
<evidence type="ECO:0000313" key="5">
    <source>
        <dbReference type="EMBL" id="OGD01859.1"/>
    </source>
</evidence>
<keyword evidence="3" id="KW-1133">Transmembrane helix</keyword>
<dbReference type="Pfam" id="PF00127">
    <property type="entry name" value="Copper-bind"/>
    <property type="match status" value="1"/>
</dbReference>
<dbReference type="InterPro" id="IPR052721">
    <property type="entry name" value="ET_Amicyanin"/>
</dbReference>
<keyword evidence="3" id="KW-0472">Membrane</keyword>
<dbReference type="Gene3D" id="2.60.40.420">
    <property type="entry name" value="Cupredoxins - blue copper proteins"/>
    <property type="match status" value="1"/>
</dbReference>
<comment type="caution">
    <text evidence="5">The sequence shown here is derived from an EMBL/GenBank/DDBJ whole genome shotgun (WGS) entry which is preliminary data.</text>
</comment>
<sequence length="148" mass="15942">MADYSKRPIWQWIAIYAVVGVVIYGAVYLFFFNKSGYNTAPATSTTEVNPTLIEAQKRGEQVSVFLTPSGFVPVALTVKAGTTVSWLNQSGVTGNVSSAPHPTHTAYPPLNLGNFEAGKSISLTFNTPGTYKYHNHLTPSQSGSITVK</sequence>
<keyword evidence="3" id="KW-0812">Transmembrane</keyword>
<dbReference type="GO" id="GO:0005507">
    <property type="term" value="F:copper ion binding"/>
    <property type="evidence" value="ECO:0007669"/>
    <property type="project" value="InterPro"/>
</dbReference>
<keyword evidence="2" id="KW-0186">Copper</keyword>
<dbReference type="PANTHER" id="PTHR36507:SF1">
    <property type="entry name" value="BLL1555 PROTEIN"/>
    <property type="match status" value="1"/>
</dbReference>
<dbReference type="Proteomes" id="UP000176822">
    <property type="component" value="Unassembled WGS sequence"/>
</dbReference>
<evidence type="ECO:0000313" key="6">
    <source>
        <dbReference type="Proteomes" id="UP000176822"/>
    </source>
</evidence>
<dbReference type="PANTHER" id="PTHR36507">
    <property type="entry name" value="BLL1555 PROTEIN"/>
    <property type="match status" value="1"/>
</dbReference>
<feature type="domain" description="Blue (type 1) copper" evidence="4">
    <location>
        <begin position="71"/>
        <end position="134"/>
    </location>
</feature>
<keyword evidence="1" id="KW-0479">Metal-binding</keyword>
<dbReference type="InterPro" id="IPR000923">
    <property type="entry name" value="BlueCu_1"/>
</dbReference>
<proteinExistence type="predicted"/>
<evidence type="ECO:0000256" key="1">
    <source>
        <dbReference type="ARBA" id="ARBA00022723"/>
    </source>
</evidence>
<protein>
    <recommendedName>
        <fullName evidence="4">Blue (type 1) copper domain-containing protein</fullName>
    </recommendedName>
</protein>
<name>A0A1F4Z695_9BACT</name>
<evidence type="ECO:0000256" key="2">
    <source>
        <dbReference type="ARBA" id="ARBA00023008"/>
    </source>
</evidence>
<gene>
    <name evidence="5" type="ORF">A2972_05205</name>
</gene>